<reference evidence="1 2" key="1">
    <citation type="journal article" date="2009" name="PLoS Genet.">
        <title>Genomic analysis of the basal lineage fungus Rhizopus oryzae reveals a whole-genome duplication.</title>
        <authorList>
            <person name="Ma L.-J."/>
            <person name="Ibrahim A.S."/>
            <person name="Skory C."/>
            <person name="Grabherr M.G."/>
            <person name="Burger G."/>
            <person name="Butler M."/>
            <person name="Elias M."/>
            <person name="Idnurm A."/>
            <person name="Lang B.F."/>
            <person name="Sone T."/>
            <person name="Abe A."/>
            <person name="Calvo S.E."/>
            <person name="Corrochano L.M."/>
            <person name="Engels R."/>
            <person name="Fu J."/>
            <person name="Hansberg W."/>
            <person name="Kim J.-M."/>
            <person name="Kodira C.D."/>
            <person name="Koehrsen M.J."/>
            <person name="Liu B."/>
            <person name="Miranda-Saavedra D."/>
            <person name="O'Leary S."/>
            <person name="Ortiz-Castellanos L."/>
            <person name="Poulter R."/>
            <person name="Rodriguez-Romero J."/>
            <person name="Ruiz-Herrera J."/>
            <person name="Shen Y.-Q."/>
            <person name="Zeng Q."/>
            <person name="Galagan J."/>
            <person name="Birren B.W."/>
            <person name="Cuomo C.A."/>
            <person name="Wickes B.L."/>
        </authorList>
    </citation>
    <scope>NUCLEOTIDE SEQUENCE [LARGE SCALE GENOMIC DNA]</scope>
    <source>
        <strain evidence="2">RA 99-880 / ATCC MYA-4621 / FGSC 9543 / NRRL 43880</strain>
    </source>
</reference>
<evidence type="ECO:0000313" key="2">
    <source>
        <dbReference type="Proteomes" id="UP000009138"/>
    </source>
</evidence>
<dbReference type="AlphaFoldDB" id="I1BMT9"/>
<name>I1BMT9_RHIO9</name>
<dbReference type="GeneID" id="93609195"/>
<protein>
    <submittedName>
        <fullName evidence="1">Uncharacterized protein</fullName>
    </submittedName>
</protein>
<dbReference type="RefSeq" id="XP_067512915.1">
    <property type="nucleotide sequence ID" value="XM_067656814.1"/>
</dbReference>
<proteinExistence type="predicted"/>
<dbReference type="EMBL" id="CH476732">
    <property type="protein sequence ID" value="EIE77519.1"/>
    <property type="molecule type" value="Genomic_DNA"/>
</dbReference>
<organism evidence="1 2">
    <name type="scientific">Rhizopus delemar (strain RA 99-880 / ATCC MYA-4621 / FGSC 9543 / NRRL 43880)</name>
    <name type="common">Mucormycosis agent</name>
    <name type="synonym">Rhizopus arrhizus var. delemar</name>
    <dbReference type="NCBI Taxonomy" id="246409"/>
    <lineage>
        <taxon>Eukaryota</taxon>
        <taxon>Fungi</taxon>
        <taxon>Fungi incertae sedis</taxon>
        <taxon>Mucoromycota</taxon>
        <taxon>Mucoromycotina</taxon>
        <taxon>Mucoromycetes</taxon>
        <taxon>Mucorales</taxon>
        <taxon>Mucorineae</taxon>
        <taxon>Rhizopodaceae</taxon>
        <taxon>Rhizopus</taxon>
    </lineage>
</organism>
<dbReference type="VEuPathDB" id="FungiDB:RO3G_02223"/>
<keyword evidence="2" id="KW-1185">Reference proteome</keyword>
<dbReference type="Proteomes" id="UP000009138">
    <property type="component" value="Unassembled WGS sequence"/>
</dbReference>
<sequence>MYSDSQSCPNVFLTNVLCSKYTYSLSLEIVQAIVKHYKVVFEGTTLLLSEYD</sequence>
<dbReference type="InParanoid" id="I1BMT9"/>
<gene>
    <name evidence="1" type="ORF">RO3G_02223</name>
</gene>
<evidence type="ECO:0000313" key="1">
    <source>
        <dbReference type="EMBL" id="EIE77519.1"/>
    </source>
</evidence>
<accession>I1BMT9</accession>